<dbReference type="Gene3D" id="2.30.30.30">
    <property type="match status" value="1"/>
</dbReference>
<organism evidence="7 8">
    <name type="scientific">Tegillarca granosa</name>
    <name type="common">Malaysian cockle</name>
    <name type="synonym">Anadara granosa</name>
    <dbReference type="NCBI Taxonomy" id="220873"/>
    <lineage>
        <taxon>Eukaryota</taxon>
        <taxon>Metazoa</taxon>
        <taxon>Spiralia</taxon>
        <taxon>Lophotrochozoa</taxon>
        <taxon>Mollusca</taxon>
        <taxon>Bivalvia</taxon>
        <taxon>Autobranchia</taxon>
        <taxon>Pteriomorphia</taxon>
        <taxon>Arcoida</taxon>
        <taxon>Arcoidea</taxon>
        <taxon>Arcidae</taxon>
        <taxon>Tegillarca</taxon>
    </lineage>
</organism>
<evidence type="ECO:0000256" key="3">
    <source>
        <dbReference type="ARBA" id="ARBA00023274"/>
    </source>
</evidence>
<evidence type="ECO:0000259" key="6">
    <source>
        <dbReference type="Pfam" id="PF01929"/>
    </source>
</evidence>
<keyword evidence="2" id="KW-0689">Ribosomal protein</keyword>
<dbReference type="InterPro" id="IPR008991">
    <property type="entry name" value="Translation_prot_SH3-like_sf"/>
</dbReference>
<evidence type="ECO:0000313" key="8">
    <source>
        <dbReference type="Proteomes" id="UP001217089"/>
    </source>
</evidence>
<dbReference type="Pfam" id="PF01929">
    <property type="entry name" value="Ribosomal_L14e"/>
    <property type="match status" value="1"/>
</dbReference>
<dbReference type="InterPro" id="IPR002784">
    <property type="entry name" value="Ribosomal_eL14_dom"/>
</dbReference>
<keyword evidence="3" id="KW-0687">Ribonucleoprotein</keyword>
<evidence type="ECO:0000256" key="5">
    <source>
        <dbReference type="ARBA" id="ARBA00035318"/>
    </source>
</evidence>
<dbReference type="PANTHER" id="PTHR11127:SF2">
    <property type="entry name" value="LARGE RIBOSOMAL SUBUNIT PROTEIN EL14"/>
    <property type="match status" value="1"/>
</dbReference>
<dbReference type="EMBL" id="JARBDR010000917">
    <property type="protein sequence ID" value="KAJ8303555.1"/>
    <property type="molecule type" value="Genomic_DNA"/>
</dbReference>
<keyword evidence="8" id="KW-1185">Reference proteome</keyword>
<dbReference type="Proteomes" id="UP001217089">
    <property type="component" value="Unassembled WGS sequence"/>
</dbReference>
<comment type="similarity">
    <text evidence="1">Belongs to the eukaryotic ribosomal protein eL14 family.</text>
</comment>
<proteinExistence type="inferred from homology"/>
<evidence type="ECO:0000256" key="4">
    <source>
        <dbReference type="ARBA" id="ARBA00035215"/>
    </source>
</evidence>
<reference evidence="7 8" key="1">
    <citation type="submission" date="2022-12" db="EMBL/GenBank/DDBJ databases">
        <title>Chromosome-level genome of Tegillarca granosa.</title>
        <authorList>
            <person name="Kim J."/>
        </authorList>
    </citation>
    <scope>NUCLEOTIDE SEQUENCE [LARGE SCALE GENOMIC DNA]</scope>
    <source>
        <strain evidence="7">Teg-2019</strain>
        <tissue evidence="7">Adductor muscle</tissue>
    </source>
</reference>
<evidence type="ECO:0000256" key="2">
    <source>
        <dbReference type="ARBA" id="ARBA00022980"/>
    </source>
</evidence>
<evidence type="ECO:0000313" key="7">
    <source>
        <dbReference type="EMBL" id="KAJ8303555.1"/>
    </source>
</evidence>
<sequence length="163" mass="18793">MTWTGKFLYCSLPVPEPLFQRQIMVLSDFRFVEIGRVAFIAYGPDKGKLCTIVDVIDQNRALIDGPCSGVSRKSMNFKTLHLTKLKLTLPRSVRSGILKKAWEKNNITQQWEQATLTDFDRFKLMKAKQARNRLIAVEFGKLRKNARKAPAKPARKRLRKSKK</sequence>
<comment type="caution">
    <text evidence="7">The sequence shown here is derived from an EMBL/GenBank/DDBJ whole genome shotgun (WGS) entry which is preliminary data.</text>
</comment>
<dbReference type="PANTHER" id="PTHR11127">
    <property type="entry name" value="60S RIBOSOMAL PROTEIN L14"/>
    <property type="match status" value="1"/>
</dbReference>
<gene>
    <name evidence="7" type="ORF">KUTeg_019951</name>
</gene>
<dbReference type="InterPro" id="IPR039660">
    <property type="entry name" value="Ribosomal_eL14"/>
</dbReference>
<accession>A0ABQ9EJH9</accession>
<protein>
    <recommendedName>
        <fullName evidence="4">Large ribosomal subunit protein eL14</fullName>
    </recommendedName>
    <alternativeName>
        <fullName evidence="5">60S ribosomal protein L14</fullName>
    </alternativeName>
</protein>
<dbReference type="InterPro" id="IPR014722">
    <property type="entry name" value="Rib_uL2_dom2"/>
</dbReference>
<name>A0ABQ9EJH9_TEGGR</name>
<dbReference type="SUPFAM" id="SSF50104">
    <property type="entry name" value="Translation proteins SH3-like domain"/>
    <property type="match status" value="1"/>
</dbReference>
<dbReference type="CDD" id="cd23702">
    <property type="entry name" value="eL14"/>
    <property type="match status" value="1"/>
</dbReference>
<dbReference type="Gene3D" id="6.10.250.2270">
    <property type="match status" value="1"/>
</dbReference>
<feature type="domain" description="Large ribosomal subunit protein eL14" evidence="6">
    <location>
        <begin position="72"/>
        <end position="114"/>
    </location>
</feature>
<evidence type="ECO:0000256" key="1">
    <source>
        <dbReference type="ARBA" id="ARBA00006592"/>
    </source>
</evidence>